<evidence type="ECO:0000256" key="9">
    <source>
        <dbReference type="ARBA" id="ARBA00037868"/>
    </source>
</evidence>
<dbReference type="PROSITE" id="PS51485">
    <property type="entry name" value="PHYTOCYANIN"/>
    <property type="match status" value="1"/>
</dbReference>
<keyword evidence="5" id="KW-1015">Disulfide bond</keyword>
<evidence type="ECO:0000256" key="1">
    <source>
        <dbReference type="ARBA" id="ARBA00004589"/>
    </source>
</evidence>
<feature type="compositionally biased region" description="Pro residues" evidence="10">
    <location>
        <begin position="136"/>
        <end position="172"/>
    </location>
</feature>
<dbReference type="GO" id="GO:0098552">
    <property type="term" value="C:side of membrane"/>
    <property type="evidence" value="ECO:0007669"/>
    <property type="project" value="UniProtKB-KW"/>
</dbReference>
<dbReference type="PANTHER" id="PTHR33021:SF514">
    <property type="entry name" value="PHYTOCYANIN DOMAIN-CONTAINING PROTEIN"/>
    <property type="match status" value="1"/>
</dbReference>
<dbReference type="FunFam" id="2.60.40.420:FF:000010">
    <property type="entry name" value="Early nodulin-like protein 1"/>
    <property type="match status" value="1"/>
</dbReference>
<feature type="transmembrane region" description="Helical" evidence="11">
    <location>
        <begin position="7"/>
        <end position="30"/>
    </location>
</feature>
<comment type="subcellular location">
    <subcellularLocation>
        <location evidence="9">Endomembrane system</location>
        <topology evidence="9">Lipid-anchor</topology>
    </subcellularLocation>
    <subcellularLocation>
        <location evidence="1">Membrane</location>
        <topology evidence="1">Lipid-anchor</topology>
        <topology evidence="1">GPI-anchor</topology>
    </subcellularLocation>
</comment>
<evidence type="ECO:0000256" key="11">
    <source>
        <dbReference type="SAM" id="Phobius"/>
    </source>
</evidence>
<feature type="region of interest" description="Disordered" evidence="10">
    <location>
        <begin position="133"/>
        <end position="307"/>
    </location>
</feature>
<evidence type="ECO:0000256" key="8">
    <source>
        <dbReference type="ARBA" id="ARBA00035011"/>
    </source>
</evidence>
<evidence type="ECO:0000256" key="10">
    <source>
        <dbReference type="SAM" id="MobiDB-lite"/>
    </source>
</evidence>
<evidence type="ECO:0000256" key="5">
    <source>
        <dbReference type="ARBA" id="ARBA00023157"/>
    </source>
</evidence>
<keyword evidence="11" id="KW-1133">Transmembrane helix</keyword>
<keyword evidence="14" id="KW-1185">Reference proteome</keyword>
<accession>A0A4S8JIW7</accession>
<keyword evidence="3" id="KW-0732">Signal</keyword>
<feature type="domain" description="Phytocyanin" evidence="12">
    <location>
        <begin position="27"/>
        <end position="128"/>
    </location>
</feature>
<feature type="compositionally biased region" description="Pro residues" evidence="10">
    <location>
        <begin position="265"/>
        <end position="280"/>
    </location>
</feature>
<evidence type="ECO:0000313" key="14">
    <source>
        <dbReference type="Proteomes" id="UP000317650"/>
    </source>
</evidence>
<dbReference type="CDD" id="cd11019">
    <property type="entry name" value="OsENODL1_like"/>
    <property type="match status" value="1"/>
</dbReference>
<name>A0A4S8JIW7_MUSBA</name>
<dbReference type="Gene3D" id="2.60.40.420">
    <property type="entry name" value="Cupredoxins - blue copper proteins"/>
    <property type="match status" value="1"/>
</dbReference>
<dbReference type="STRING" id="52838.A0A4S8JIW7"/>
<keyword evidence="11" id="KW-0812">Transmembrane</keyword>
<dbReference type="GO" id="GO:0005886">
    <property type="term" value="C:plasma membrane"/>
    <property type="evidence" value="ECO:0007669"/>
    <property type="project" value="TreeGrafter"/>
</dbReference>
<reference evidence="13 14" key="1">
    <citation type="journal article" date="2019" name="Nat. Plants">
        <title>Genome sequencing of Musa balbisiana reveals subgenome evolution and function divergence in polyploid bananas.</title>
        <authorList>
            <person name="Yao X."/>
        </authorList>
    </citation>
    <scope>NUCLEOTIDE SEQUENCE [LARGE SCALE GENOMIC DNA]</scope>
    <source>
        <strain evidence="14">cv. DH-PKW</strain>
        <tissue evidence="13">Leaves</tissue>
    </source>
</reference>
<keyword evidence="7" id="KW-0449">Lipoprotein</keyword>
<evidence type="ECO:0000256" key="2">
    <source>
        <dbReference type="ARBA" id="ARBA00022622"/>
    </source>
</evidence>
<evidence type="ECO:0000256" key="6">
    <source>
        <dbReference type="ARBA" id="ARBA00023180"/>
    </source>
</evidence>
<dbReference type="InterPro" id="IPR039391">
    <property type="entry name" value="Phytocyanin-like"/>
</dbReference>
<dbReference type="Proteomes" id="UP000317650">
    <property type="component" value="Chromosome 1"/>
</dbReference>
<dbReference type="GO" id="GO:0009055">
    <property type="term" value="F:electron transfer activity"/>
    <property type="evidence" value="ECO:0007669"/>
    <property type="project" value="InterPro"/>
</dbReference>
<feature type="compositionally biased region" description="Low complexity" evidence="10">
    <location>
        <begin position="281"/>
        <end position="294"/>
    </location>
</feature>
<keyword evidence="6" id="KW-0325">Glycoprotein</keyword>
<feature type="compositionally biased region" description="Low complexity" evidence="10">
    <location>
        <begin position="249"/>
        <end position="264"/>
    </location>
</feature>
<evidence type="ECO:0000256" key="7">
    <source>
        <dbReference type="ARBA" id="ARBA00023288"/>
    </source>
</evidence>
<dbReference type="InterPro" id="IPR041846">
    <property type="entry name" value="ENL_dom"/>
</dbReference>
<feature type="compositionally biased region" description="Pro residues" evidence="10">
    <location>
        <begin position="195"/>
        <end position="205"/>
    </location>
</feature>
<proteinExistence type="inferred from homology"/>
<dbReference type="AlphaFoldDB" id="A0A4S8JIW7"/>
<comment type="caution">
    <text evidence="13">The sequence shown here is derived from an EMBL/GenBank/DDBJ whole genome shotgun (WGS) entry which is preliminary data.</text>
</comment>
<sequence>MEISKSWLSSLVFVGVLMGLVTSSGAYVFYVGGRDGWVSNPSESYDSWAGRNRFQVNDTLVFRYKKGTDSVLVVTKQDYDACNVSNPIQKLEGGDSMFNLGRSGPFFFISGVPDNCRKGQKLLVVVLAVRNGGKPSPSPPSPPPAAVSPSPLAPSEPPTSSPASSPPLPPSPSSSASPSPSPTSPSPESISQSPSPSPARSPSPSPSFTSTPATAPTPTAEPPNSGSPASAPSPASISQSPSPSPARSPSPSSSTLTPATAPTPTAEPPNSGSPPPPPSSPSGTPSTPESFPSQSVPPPSPSSSSIVSASSITLGLIAMILGGAFLH</sequence>
<gene>
    <name evidence="13" type="ORF">C4D60_Mb01t00670</name>
</gene>
<dbReference type="PANTHER" id="PTHR33021">
    <property type="entry name" value="BLUE COPPER PROTEIN"/>
    <property type="match status" value="1"/>
</dbReference>
<dbReference type="SUPFAM" id="SSF49503">
    <property type="entry name" value="Cupredoxins"/>
    <property type="match status" value="1"/>
</dbReference>
<dbReference type="Pfam" id="PF02298">
    <property type="entry name" value="Cu_bind_like"/>
    <property type="match status" value="1"/>
</dbReference>
<organism evidence="13 14">
    <name type="scientific">Musa balbisiana</name>
    <name type="common">Banana</name>
    <dbReference type="NCBI Taxonomy" id="52838"/>
    <lineage>
        <taxon>Eukaryota</taxon>
        <taxon>Viridiplantae</taxon>
        <taxon>Streptophyta</taxon>
        <taxon>Embryophyta</taxon>
        <taxon>Tracheophyta</taxon>
        <taxon>Spermatophyta</taxon>
        <taxon>Magnoliopsida</taxon>
        <taxon>Liliopsida</taxon>
        <taxon>Zingiberales</taxon>
        <taxon>Musaceae</taxon>
        <taxon>Musa</taxon>
    </lineage>
</organism>
<evidence type="ECO:0000259" key="12">
    <source>
        <dbReference type="PROSITE" id="PS51485"/>
    </source>
</evidence>
<dbReference type="GO" id="GO:0012505">
    <property type="term" value="C:endomembrane system"/>
    <property type="evidence" value="ECO:0007669"/>
    <property type="project" value="UniProtKB-SubCell"/>
</dbReference>
<evidence type="ECO:0000256" key="3">
    <source>
        <dbReference type="ARBA" id="ARBA00022729"/>
    </source>
</evidence>
<protein>
    <recommendedName>
        <fullName evidence="12">Phytocyanin domain-containing protein</fullName>
    </recommendedName>
</protein>
<comment type="similarity">
    <text evidence="8">Belongs to the early nodulin-like (ENODL) family.</text>
</comment>
<dbReference type="EMBL" id="PYDT01000004">
    <property type="protein sequence ID" value="THU62013.1"/>
    <property type="molecule type" value="Genomic_DNA"/>
</dbReference>
<dbReference type="InterPro" id="IPR008972">
    <property type="entry name" value="Cupredoxin"/>
</dbReference>
<evidence type="ECO:0000313" key="13">
    <source>
        <dbReference type="EMBL" id="THU62013.1"/>
    </source>
</evidence>
<keyword evidence="2" id="KW-0336">GPI-anchor</keyword>
<keyword evidence="4 11" id="KW-0472">Membrane</keyword>
<dbReference type="InterPro" id="IPR003245">
    <property type="entry name" value="Phytocyanin_dom"/>
</dbReference>
<evidence type="ECO:0000256" key="4">
    <source>
        <dbReference type="ARBA" id="ARBA00023136"/>
    </source>
</evidence>
<feature type="compositionally biased region" description="Low complexity" evidence="10">
    <location>
        <begin position="206"/>
        <end position="241"/>
    </location>
</feature>